<dbReference type="Proteomes" id="UP001066276">
    <property type="component" value="Chromosome 4_1"/>
</dbReference>
<evidence type="ECO:0000256" key="1">
    <source>
        <dbReference type="SAM" id="SignalP"/>
    </source>
</evidence>
<sequence>MTVRMLGLMASCILLVTPSQIAYAGFAVRPEVTVGRALGESLRRVPDLGENGKRSAVVVNEPRFGQQQILSLTQPVLTMVTDASLLG</sequence>
<evidence type="ECO:0000313" key="3">
    <source>
        <dbReference type="Proteomes" id="UP001066276"/>
    </source>
</evidence>
<keyword evidence="1" id="KW-0732">Signal</keyword>
<reference evidence="2" key="1">
    <citation type="journal article" date="2022" name="bioRxiv">
        <title>Sequencing and chromosome-scale assembly of the giantPleurodeles waltlgenome.</title>
        <authorList>
            <person name="Brown T."/>
            <person name="Elewa A."/>
            <person name="Iarovenko S."/>
            <person name="Subramanian E."/>
            <person name="Araus A.J."/>
            <person name="Petzold A."/>
            <person name="Susuki M."/>
            <person name="Suzuki K.-i.T."/>
            <person name="Hayashi T."/>
            <person name="Toyoda A."/>
            <person name="Oliveira C."/>
            <person name="Osipova E."/>
            <person name="Leigh N.D."/>
            <person name="Simon A."/>
            <person name="Yun M.H."/>
        </authorList>
    </citation>
    <scope>NUCLEOTIDE SEQUENCE</scope>
    <source>
        <strain evidence="2">20211129_DDA</strain>
        <tissue evidence="2">Liver</tissue>
    </source>
</reference>
<feature type="signal peptide" evidence="1">
    <location>
        <begin position="1"/>
        <end position="24"/>
    </location>
</feature>
<protein>
    <submittedName>
        <fullName evidence="2">Uncharacterized protein</fullName>
    </submittedName>
</protein>
<dbReference type="AlphaFoldDB" id="A0AAV7T6A9"/>
<keyword evidence="3" id="KW-1185">Reference proteome</keyword>
<gene>
    <name evidence="2" type="ORF">NDU88_003799</name>
</gene>
<dbReference type="EMBL" id="JANPWB010000007">
    <property type="protein sequence ID" value="KAJ1171942.1"/>
    <property type="molecule type" value="Genomic_DNA"/>
</dbReference>
<name>A0AAV7T6A9_PLEWA</name>
<comment type="caution">
    <text evidence="2">The sequence shown here is derived from an EMBL/GenBank/DDBJ whole genome shotgun (WGS) entry which is preliminary data.</text>
</comment>
<evidence type="ECO:0000313" key="2">
    <source>
        <dbReference type="EMBL" id="KAJ1171942.1"/>
    </source>
</evidence>
<proteinExistence type="predicted"/>
<feature type="chain" id="PRO_5043664274" evidence="1">
    <location>
        <begin position="25"/>
        <end position="87"/>
    </location>
</feature>
<accession>A0AAV7T6A9</accession>
<organism evidence="2 3">
    <name type="scientific">Pleurodeles waltl</name>
    <name type="common">Iberian ribbed newt</name>
    <dbReference type="NCBI Taxonomy" id="8319"/>
    <lineage>
        <taxon>Eukaryota</taxon>
        <taxon>Metazoa</taxon>
        <taxon>Chordata</taxon>
        <taxon>Craniata</taxon>
        <taxon>Vertebrata</taxon>
        <taxon>Euteleostomi</taxon>
        <taxon>Amphibia</taxon>
        <taxon>Batrachia</taxon>
        <taxon>Caudata</taxon>
        <taxon>Salamandroidea</taxon>
        <taxon>Salamandridae</taxon>
        <taxon>Pleurodelinae</taxon>
        <taxon>Pleurodeles</taxon>
    </lineage>
</organism>